<dbReference type="AlphaFoldDB" id="A0A392S519"/>
<proteinExistence type="predicted"/>
<feature type="non-terminal residue" evidence="2">
    <location>
        <position position="1"/>
    </location>
</feature>
<feature type="region of interest" description="Disordered" evidence="1">
    <location>
        <begin position="30"/>
        <end position="49"/>
    </location>
</feature>
<evidence type="ECO:0000256" key="1">
    <source>
        <dbReference type="SAM" id="MobiDB-lite"/>
    </source>
</evidence>
<feature type="compositionally biased region" description="Low complexity" evidence="1">
    <location>
        <begin position="32"/>
        <end position="43"/>
    </location>
</feature>
<organism evidence="2 3">
    <name type="scientific">Trifolium medium</name>
    <dbReference type="NCBI Taxonomy" id="97028"/>
    <lineage>
        <taxon>Eukaryota</taxon>
        <taxon>Viridiplantae</taxon>
        <taxon>Streptophyta</taxon>
        <taxon>Embryophyta</taxon>
        <taxon>Tracheophyta</taxon>
        <taxon>Spermatophyta</taxon>
        <taxon>Magnoliopsida</taxon>
        <taxon>eudicotyledons</taxon>
        <taxon>Gunneridae</taxon>
        <taxon>Pentapetalae</taxon>
        <taxon>rosids</taxon>
        <taxon>fabids</taxon>
        <taxon>Fabales</taxon>
        <taxon>Fabaceae</taxon>
        <taxon>Papilionoideae</taxon>
        <taxon>50 kb inversion clade</taxon>
        <taxon>NPAAA clade</taxon>
        <taxon>Hologalegina</taxon>
        <taxon>IRL clade</taxon>
        <taxon>Trifolieae</taxon>
        <taxon>Trifolium</taxon>
    </lineage>
</organism>
<reference evidence="2 3" key="1">
    <citation type="journal article" date="2018" name="Front. Plant Sci.">
        <title>Red Clover (Trifolium pratense) and Zigzag Clover (T. medium) - A Picture of Genomic Similarities and Differences.</title>
        <authorList>
            <person name="Dluhosova J."/>
            <person name="Istvanek J."/>
            <person name="Nedelnik J."/>
            <person name="Repkova J."/>
        </authorList>
    </citation>
    <scope>NUCLEOTIDE SEQUENCE [LARGE SCALE GENOMIC DNA]</scope>
    <source>
        <strain evidence="3">cv. 10/8</strain>
        <tissue evidence="2">Leaf</tissue>
    </source>
</reference>
<evidence type="ECO:0000313" key="3">
    <source>
        <dbReference type="Proteomes" id="UP000265520"/>
    </source>
</evidence>
<comment type="caution">
    <text evidence="2">The sequence shown here is derived from an EMBL/GenBank/DDBJ whole genome shotgun (WGS) entry which is preliminary data.</text>
</comment>
<keyword evidence="3" id="KW-1185">Reference proteome</keyword>
<dbReference type="Proteomes" id="UP000265520">
    <property type="component" value="Unassembled WGS sequence"/>
</dbReference>
<accession>A0A392S519</accession>
<dbReference type="EMBL" id="LXQA010323647">
    <property type="protein sequence ID" value="MCI43918.1"/>
    <property type="molecule type" value="Genomic_DNA"/>
</dbReference>
<protein>
    <submittedName>
        <fullName evidence="2">Uncharacterized protein</fullName>
    </submittedName>
</protein>
<sequence length="49" mass="4883">FVQDDLGWGKNCVPLGGMKVLSGAGYKEEGSTIAPTPTAAGTADISSKG</sequence>
<name>A0A392S519_9FABA</name>
<evidence type="ECO:0000313" key="2">
    <source>
        <dbReference type="EMBL" id="MCI43918.1"/>
    </source>
</evidence>